<dbReference type="InterPro" id="IPR001478">
    <property type="entry name" value="PDZ"/>
</dbReference>
<evidence type="ECO:0000256" key="2">
    <source>
        <dbReference type="ARBA" id="ARBA00022670"/>
    </source>
</evidence>
<dbReference type="RefSeq" id="WP_379839880.1">
    <property type="nucleotide sequence ID" value="NZ_JBHRYQ010000001.1"/>
</dbReference>
<comment type="caution">
    <text evidence="9">The sequence shown here is derived from an EMBL/GenBank/DDBJ whole genome shotgun (WGS) entry which is preliminary data.</text>
</comment>
<dbReference type="SUPFAM" id="SSF52096">
    <property type="entry name" value="ClpP/crotonase"/>
    <property type="match status" value="1"/>
</dbReference>
<dbReference type="GO" id="GO:0004252">
    <property type="term" value="F:serine-type endopeptidase activity"/>
    <property type="evidence" value="ECO:0007669"/>
    <property type="project" value="UniProtKB-EC"/>
</dbReference>
<dbReference type="InterPro" id="IPR005151">
    <property type="entry name" value="Tail-specific_protease"/>
</dbReference>
<comment type="similarity">
    <text evidence="1 5">Belongs to the peptidase S41A family.</text>
</comment>
<keyword evidence="2 5" id="KW-0645">Protease</keyword>
<dbReference type="Pfam" id="PF11818">
    <property type="entry name" value="DUF3340"/>
    <property type="match status" value="1"/>
</dbReference>
<evidence type="ECO:0000313" key="9">
    <source>
        <dbReference type="EMBL" id="MFC3812974.1"/>
    </source>
</evidence>
<dbReference type="SUPFAM" id="SSF50156">
    <property type="entry name" value="PDZ domain-like"/>
    <property type="match status" value="1"/>
</dbReference>
<feature type="compositionally biased region" description="Basic and acidic residues" evidence="6">
    <location>
        <begin position="647"/>
        <end position="657"/>
    </location>
</feature>
<proteinExistence type="inferred from homology"/>
<evidence type="ECO:0000313" key="10">
    <source>
        <dbReference type="Proteomes" id="UP001595616"/>
    </source>
</evidence>
<dbReference type="Gene3D" id="3.90.226.10">
    <property type="entry name" value="2-enoyl-CoA Hydratase, Chain A, domain 1"/>
    <property type="match status" value="1"/>
</dbReference>
<dbReference type="InterPro" id="IPR040573">
    <property type="entry name" value="TSP_N"/>
</dbReference>
<dbReference type="CDD" id="cd07560">
    <property type="entry name" value="Peptidase_S41_CPP"/>
    <property type="match status" value="1"/>
</dbReference>
<dbReference type="Gene3D" id="2.30.42.10">
    <property type="match status" value="1"/>
</dbReference>
<accession>A0ABV7Z2H2</accession>
<dbReference type="Pfam" id="PF17804">
    <property type="entry name" value="TSP_NTD"/>
    <property type="match status" value="1"/>
</dbReference>
<feature type="chain" id="PRO_5045730778" evidence="7">
    <location>
        <begin position="20"/>
        <end position="692"/>
    </location>
</feature>
<dbReference type="InterPro" id="IPR020992">
    <property type="entry name" value="Tail_Prtase_C"/>
</dbReference>
<evidence type="ECO:0000256" key="4">
    <source>
        <dbReference type="ARBA" id="ARBA00022825"/>
    </source>
</evidence>
<dbReference type="Proteomes" id="UP001595616">
    <property type="component" value="Unassembled WGS sequence"/>
</dbReference>
<dbReference type="InterPro" id="IPR004447">
    <property type="entry name" value="Peptidase_S41A"/>
</dbReference>
<feature type="region of interest" description="Disordered" evidence="6">
    <location>
        <begin position="509"/>
        <end position="528"/>
    </location>
</feature>
<dbReference type="Pfam" id="PF03572">
    <property type="entry name" value="Peptidase_S41"/>
    <property type="match status" value="1"/>
</dbReference>
<dbReference type="CDD" id="cd06782">
    <property type="entry name" value="cpPDZ_CPP-like"/>
    <property type="match status" value="1"/>
</dbReference>
<evidence type="ECO:0000256" key="1">
    <source>
        <dbReference type="ARBA" id="ARBA00009179"/>
    </source>
</evidence>
<name>A0ABV7Z2H2_9BACT</name>
<dbReference type="SMART" id="SM00245">
    <property type="entry name" value="TSPc"/>
    <property type="match status" value="1"/>
</dbReference>
<sequence>MKKRILISLLWVGSVAAFAQNDAPKYSYDNLEPTASQSKVEAFVTQFLNNYHYKKFLVNDSLSAKVWDNFIENVDGSKAYFTKQEIDGFEKYRYTIDESLLTGNLSAPFDVFNAYRTKYKQRHAYIKNFLSKPLDFTTNETYEVNRSKAPWATSEKELDKIWDKIILSQALGLKLSGTSDSAIVSILNKRYDMYESRVLKWRSEDIFQTFVNSFTEIIDPHTSFMIPSTAAQFNIEMSQSLEGIGATLKNEGDYVMIVDVVPGGPLFKNGNGAKNDYILAVAQGDDGEFQDIIGWLTDDAVKLIRGKKGTIVRLKLLPQDSPVGTEPKILRIEREKIKLEEAVAKSEVIDFKHEKKTYKIGVIDIPMFYRDFEYARKGGDFQSTTKDVKQFLIDFEEKGVDGVLIDLRNNGGGSLTEAINLTGLFITEGPVVQRRTGRGKVDVESDTDKELVYNGPLMILQNRFSASASEIFAGAIQDYKRGLIVGERSYGKGTVQQLVDLDQFLNSPRQASRNKNGVGANSGSSNMGFEEKERFGQLKLTTEKFYRITGNSTQLKGVEPDISLPSPFSPDENGESSQPTALPYDEVEKANFVKVNSINDKLVSKLNGKFQSRLKSDPELIDLVDELNEYKLLKDKNEYSLNYEVRKKEKEESEKRRTAMKKLNKAKDSEKENDIYLTESERILCELISGSK</sequence>
<dbReference type="NCBIfam" id="TIGR00225">
    <property type="entry name" value="prc"/>
    <property type="match status" value="1"/>
</dbReference>
<keyword evidence="10" id="KW-1185">Reference proteome</keyword>
<keyword evidence="3 5" id="KW-0378">Hydrolase</keyword>
<evidence type="ECO:0000256" key="5">
    <source>
        <dbReference type="RuleBase" id="RU004404"/>
    </source>
</evidence>
<dbReference type="EC" id="3.4.21.102" evidence="9"/>
<protein>
    <submittedName>
        <fullName evidence="9">Carboxy terminal-processing peptidase</fullName>
        <ecNumber evidence="9">3.4.21.102</ecNumber>
    </submittedName>
</protein>
<evidence type="ECO:0000259" key="8">
    <source>
        <dbReference type="PROSITE" id="PS50106"/>
    </source>
</evidence>
<feature type="signal peptide" evidence="7">
    <location>
        <begin position="1"/>
        <end position="19"/>
    </location>
</feature>
<dbReference type="PROSITE" id="PS50106">
    <property type="entry name" value="PDZ"/>
    <property type="match status" value="1"/>
</dbReference>
<dbReference type="InterPro" id="IPR036034">
    <property type="entry name" value="PDZ_sf"/>
</dbReference>
<feature type="compositionally biased region" description="Polar residues" evidence="6">
    <location>
        <begin position="509"/>
        <end position="527"/>
    </location>
</feature>
<dbReference type="InterPro" id="IPR029045">
    <property type="entry name" value="ClpP/crotonase-like_dom_sf"/>
</dbReference>
<dbReference type="EMBL" id="JBHRYQ010000001">
    <property type="protein sequence ID" value="MFC3812974.1"/>
    <property type="molecule type" value="Genomic_DNA"/>
</dbReference>
<keyword evidence="4 5" id="KW-0720">Serine protease</keyword>
<evidence type="ECO:0000256" key="6">
    <source>
        <dbReference type="SAM" id="MobiDB-lite"/>
    </source>
</evidence>
<dbReference type="PANTHER" id="PTHR32060">
    <property type="entry name" value="TAIL-SPECIFIC PROTEASE"/>
    <property type="match status" value="1"/>
</dbReference>
<dbReference type="PANTHER" id="PTHR32060:SF22">
    <property type="entry name" value="CARBOXYL-TERMINAL-PROCESSING PEPTIDASE 3, CHLOROPLASTIC"/>
    <property type="match status" value="1"/>
</dbReference>
<evidence type="ECO:0000256" key="3">
    <source>
        <dbReference type="ARBA" id="ARBA00022801"/>
    </source>
</evidence>
<feature type="domain" description="PDZ" evidence="8">
    <location>
        <begin position="234"/>
        <end position="305"/>
    </location>
</feature>
<evidence type="ECO:0000256" key="7">
    <source>
        <dbReference type="SAM" id="SignalP"/>
    </source>
</evidence>
<reference evidence="10" key="1">
    <citation type="journal article" date="2019" name="Int. J. Syst. Evol. Microbiol.">
        <title>The Global Catalogue of Microorganisms (GCM) 10K type strain sequencing project: providing services to taxonomists for standard genome sequencing and annotation.</title>
        <authorList>
            <consortium name="The Broad Institute Genomics Platform"/>
            <consortium name="The Broad Institute Genome Sequencing Center for Infectious Disease"/>
            <person name="Wu L."/>
            <person name="Ma J."/>
        </authorList>
    </citation>
    <scope>NUCLEOTIDE SEQUENCE [LARGE SCALE GENOMIC DNA]</scope>
    <source>
        <strain evidence="10">CECT 7956</strain>
    </source>
</reference>
<keyword evidence="7" id="KW-0732">Signal</keyword>
<feature type="region of interest" description="Disordered" evidence="6">
    <location>
        <begin position="647"/>
        <end position="671"/>
    </location>
</feature>
<organism evidence="9 10">
    <name type="scientific">Lacihabitans lacunae</name>
    <dbReference type="NCBI Taxonomy" id="1028214"/>
    <lineage>
        <taxon>Bacteria</taxon>
        <taxon>Pseudomonadati</taxon>
        <taxon>Bacteroidota</taxon>
        <taxon>Cytophagia</taxon>
        <taxon>Cytophagales</taxon>
        <taxon>Leadbetterellaceae</taxon>
        <taxon>Lacihabitans</taxon>
    </lineage>
</organism>
<feature type="region of interest" description="Disordered" evidence="6">
    <location>
        <begin position="556"/>
        <end position="580"/>
    </location>
</feature>
<gene>
    <name evidence="9" type="ORF">ACFOOI_20085</name>
</gene>